<evidence type="ECO:0000313" key="2">
    <source>
        <dbReference type="EMBL" id="KAK7348061.1"/>
    </source>
</evidence>
<dbReference type="Proteomes" id="UP001374584">
    <property type="component" value="Unassembled WGS sequence"/>
</dbReference>
<dbReference type="EMBL" id="JAYMYR010000008">
    <property type="protein sequence ID" value="KAK7348061.1"/>
    <property type="molecule type" value="Genomic_DNA"/>
</dbReference>
<evidence type="ECO:0000313" key="3">
    <source>
        <dbReference type="Proteomes" id="UP001374584"/>
    </source>
</evidence>
<feature type="signal peptide" evidence="1">
    <location>
        <begin position="1"/>
        <end position="18"/>
    </location>
</feature>
<proteinExistence type="predicted"/>
<comment type="caution">
    <text evidence="2">The sequence shown here is derived from an EMBL/GenBank/DDBJ whole genome shotgun (WGS) entry which is preliminary data.</text>
</comment>
<protein>
    <submittedName>
        <fullName evidence="2">Uncharacterized protein</fullName>
    </submittedName>
</protein>
<gene>
    <name evidence="2" type="ORF">VNO80_22610</name>
</gene>
<sequence length="152" mass="16784">MCMCKASILGLFYSFVRTLVSSTFRANIVGTYIGGGFCTLELLKGKLLLENGILTFRFKLASVRNVYVLTASCPYGLALPLCLHSLHHPLLPRFNTPLCITCNLTTSVTIVGSDLINKINLEWDVLPHGLSAYYAEAKSVFCRSFLFSIPLL</sequence>
<accession>A0AAN9M561</accession>
<organism evidence="2 3">
    <name type="scientific">Phaseolus coccineus</name>
    <name type="common">Scarlet runner bean</name>
    <name type="synonym">Phaseolus multiflorus</name>
    <dbReference type="NCBI Taxonomy" id="3886"/>
    <lineage>
        <taxon>Eukaryota</taxon>
        <taxon>Viridiplantae</taxon>
        <taxon>Streptophyta</taxon>
        <taxon>Embryophyta</taxon>
        <taxon>Tracheophyta</taxon>
        <taxon>Spermatophyta</taxon>
        <taxon>Magnoliopsida</taxon>
        <taxon>eudicotyledons</taxon>
        <taxon>Gunneridae</taxon>
        <taxon>Pentapetalae</taxon>
        <taxon>rosids</taxon>
        <taxon>fabids</taxon>
        <taxon>Fabales</taxon>
        <taxon>Fabaceae</taxon>
        <taxon>Papilionoideae</taxon>
        <taxon>50 kb inversion clade</taxon>
        <taxon>NPAAA clade</taxon>
        <taxon>indigoferoid/millettioid clade</taxon>
        <taxon>Phaseoleae</taxon>
        <taxon>Phaseolus</taxon>
    </lineage>
</organism>
<keyword evidence="3" id="KW-1185">Reference proteome</keyword>
<feature type="chain" id="PRO_5043050281" evidence="1">
    <location>
        <begin position="19"/>
        <end position="152"/>
    </location>
</feature>
<reference evidence="2 3" key="1">
    <citation type="submission" date="2024-01" db="EMBL/GenBank/DDBJ databases">
        <title>The genomes of 5 underutilized Papilionoideae crops provide insights into root nodulation and disease resistanc.</title>
        <authorList>
            <person name="Jiang F."/>
        </authorList>
    </citation>
    <scope>NUCLEOTIDE SEQUENCE [LARGE SCALE GENOMIC DNA]</scope>
    <source>
        <strain evidence="2">JINMINGXINNONG_FW02</strain>
        <tissue evidence="2">Leaves</tissue>
    </source>
</reference>
<dbReference type="AlphaFoldDB" id="A0AAN9M561"/>
<evidence type="ECO:0000256" key="1">
    <source>
        <dbReference type="SAM" id="SignalP"/>
    </source>
</evidence>
<keyword evidence="1" id="KW-0732">Signal</keyword>
<name>A0AAN9M561_PHACN</name>